<dbReference type="EMBL" id="FOBB01000002">
    <property type="protein sequence ID" value="SEL62200.1"/>
    <property type="molecule type" value="Genomic_DNA"/>
</dbReference>
<dbReference type="AlphaFoldDB" id="A0A1H7RPH7"/>
<gene>
    <name evidence="2" type="ORF">SAMN04488505_102699</name>
</gene>
<organism evidence="2 3">
    <name type="scientific">Chitinophaga rupis</name>
    <dbReference type="NCBI Taxonomy" id="573321"/>
    <lineage>
        <taxon>Bacteria</taxon>
        <taxon>Pseudomonadati</taxon>
        <taxon>Bacteroidota</taxon>
        <taxon>Chitinophagia</taxon>
        <taxon>Chitinophagales</taxon>
        <taxon>Chitinophagaceae</taxon>
        <taxon>Chitinophaga</taxon>
    </lineage>
</organism>
<name>A0A1H7RPH7_9BACT</name>
<sequence length="84" mass="8890">MKKIKIMLAAIIVIASVGGALALKAKNSYANLFCYKTIAGGAGFCTDCMAGKVGGNTTYYYTTTFNCQGCTLIQCTRTAKLTLE</sequence>
<feature type="signal peptide" evidence="1">
    <location>
        <begin position="1"/>
        <end position="22"/>
    </location>
</feature>
<evidence type="ECO:0000313" key="3">
    <source>
        <dbReference type="Proteomes" id="UP000198984"/>
    </source>
</evidence>
<protein>
    <submittedName>
        <fullName evidence="2">Uncharacterized protein</fullName>
    </submittedName>
</protein>
<reference evidence="2 3" key="1">
    <citation type="submission" date="2016-10" db="EMBL/GenBank/DDBJ databases">
        <authorList>
            <person name="de Groot N.N."/>
        </authorList>
    </citation>
    <scope>NUCLEOTIDE SEQUENCE [LARGE SCALE GENOMIC DNA]</scope>
    <source>
        <strain evidence="2 3">DSM 21039</strain>
    </source>
</reference>
<proteinExistence type="predicted"/>
<feature type="chain" id="PRO_5011502788" evidence="1">
    <location>
        <begin position="23"/>
        <end position="84"/>
    </location>
</feature>
<evidence type="ECO:0000313" key="2">
    <source>
        <dbReference type="EMBL" id="SEL62200.1"/>
    </source>
</evidence>
<accession>A0A1H7RPH7</accession>
<dbReference type="Proteomes" id="UP000198984">
    <property type="component" value="Unassembled WGS sequence"/>
</dbReference>
<evidence type="ECO:0000256" key="1">
    <source>
        <dbReference type="SAM" id="SignalP"/>
    </source>
</evidence>
<keyword evidence="3" id="KW-1185">Reference proteome</keyword>
<keyword evidence="1" id="KW-0732">Signal</keyword>